<evidence type="ECO:0000313" key="1">
    <source>
        <dbReference type="EMBL" id="KKK75168.1"/>
    </source>
</evidence>
<gene>
    <name evidence="1" type="ORF">LCGC14_2876470</name>
</gene>
<dbReference type="AlphaFoldDB" id="A0A0F8Y1L0"/>
<sequence>MPYAALTLREKETAHQAVCLFMHTAHDLGVGFK</sequence>
<comment type="caution">
    <text evidence="1">The sequence shown here is derived from an EMBL/GenBank/DDBJ whole genome shotgun (WGS) entry which is preliminary data.</text>
</comment>
<name>A0A0F8Y1L0_9ZZZZ</name>
<protein>
    <submittedName>
        <fullName evidence="1">Uncharacterized protein</fullName>
    </submittedName>
</protein>
<dbReference type="EMBL" id="LAZR01055984">
    <property type="protein sequence ID" value="KKK75168.1"/>
    <property type="molecule type" value="Genomic_DNA"/>
</dbReference>
<proteinExistence type="predicted"/>
<reference evidence="1" key="1">
    <citation type="journal article" date="2015" name="Nature">
        <title>Complex archaea that bridge the gap between prokaryotes and eukaryotes.</title>
        <authorList>
            <person name="Spang A."/>
            <person name="Saw J.H."/>
            <person name="Jorgensen S.L."/>
            <person name="Zaremba-Niedzwiedzka K."/>
            <person name="Martijn J."/>
            <person name="Lind A.E."/>
            <person name="van Eijk R."/>
            <person name="Schleper C."/>
            <person name="Guy L."/>
            <person name="Ettema T.J."/>
        </authorList>
    </citation>
    <scope>NUCLEOTIDE SEQUENCE</scope>
</reference>
<accession>A0A0F8Y1L0</accession>
<feature type="non-terminal residue" evidence="1">
    <location>
        <position position="33"/>
    </location>
</feature>
<organism evidence="1">
    <name type="scientific">marine sediment metagenome</name>
    <dbReference type="NCBI Taxonomy" id="412755"/>
    <lineage>
        <taxon>unclassified sequences</taxon>
        <taxon>metagenomes</taxon>
        <taxon>ecological metagenomes</taxon>
    </lineage>
</organism>